<evidence type="ECO:0000313" key="4">
    <source>
        <dbReference type="Proteomes" id="UP000772181"/>
    </source>
</evidence>
<dbReference type="EMBL" id="JACQWF010000139">
    <property type="protein sequence ID" value="MBI4595350.1"/>
    <property type="molecule type" value="Genomic_DNA"/>
</dbReference>
<evidence type="ECO:0000313" key="3">
    <source>
        <dbReference type="EMBL" id="MBI4595350.1"/>
    </source>
</evidence>
<protein>
    <recommendedName>
        <fullName evidence="2">Trehalose 6-phosphate phosphatase</fullName>
        <ecNumber evidence="2">3.1.3.12</ecNumber>
    </recommendedName>
</protein>
<dbReference type="GO" id="GO:0005992">
    <property type="term" value="P:trehalose biosynthetic process"/>
    <property type="evidence" value="ECO:0007669"/>
    <property type="project" value="InterPro"/>
</dbReference>
<evidence type="ECO:0000256" key="2">
    <source>
        <dbReference type="RuleBase" id="RU361117"/>
    </source>
</evidence>
<keyword evidence="2" id="KW-0460">Magnesium</keyword>
<comment type="cofactor">
    <cofactor evidence="2">
        <name>Mg(2+)</name>
        <dbReference type="ChEBI" id="CHEBI:18420"/>
    </cofactor>
</comment>
<proteinExistence type="inferred from homology"/>
<sequence length="249" mass="28260">MPANYKKRLWIFDFDGTLAPLMSDRNEAILHPLCEKLLHDLVDLPFQYVAVLSSRMLDDLIPRVGVPELWLGGASGIEWMAPDGKRLTFAGTLEEDLDQARRELLPYIKELKNIPGIEIEDKKWSLAIHTRKASPEARKSLLLCLDKWNSAYLNRLFKGPEVFELQFLPGINKAFGLRVLCDYLGFEPGQWDLIYAGDDENDAVAIQEVFSSRGTAFTVGGRLVLQGAISVNNQVELVREFRRLIDSRI</sequence>
<dbReference type="InterPro" id="IPR023214">
    <property type="entry name" value="HAD_sf"/>
</dbReference>
<keyword evidence="2" id="KW-0479">Metal-binding</keyword>
<name>A0A933LPR8_UNCTE</name>
<dbReference type="AlphaFoldDB" id="A0A933LPR8"/>
<comment type="similarity">
    <text evidence="2">Belongs to the trehalose phosphatase family.</text>
</comment>
<reference evidence="3" key="1">
    <citation type="submission" date="2020-07" db="EMBL/GenBank/DDBJ databases">
        <title>Huge and variable diversity of episymbiotic CPR bacteria and DPANN archaea in groundwater ecosystems.</title>
        <authorList>
            <person name="He C.Y."/>
            <person name="Keren R."/>
            <person name="Whittaker M."/>
            <person name="Farag I.F."/>
            <person name="Doudna J."/>
            <person name="Cate J.H.D."/>
            <person name="Banfield J.F."/>
        </authorList>
    </citation>
    <scope>NUCLEOTIDE SEQUENCE</scope>
    <source>
        <strain evidence="3">NC_groundwater_1482_Ag_S-0.65um_47_24</strain>
    </source>
</reference>
<dbReference type="Proteomes" id="UP000772181">
    <property type="component" value="Unassembled WGS sequence"/>
</dbReference>
<comment type="caution">
    <text evidence="3">The sequence shown here is derived from an EMBL/GenBank/DDBJ whole genome shotgun (WGS) entry which is preliminary data.</text>
</comment>
<dbReference type="PANTHER" id="PTHR43768:SF3">
    <property type="entry name" value="TREHALOSE 6-PHOSPHATE PHOSPHATASE"/>
    <property type="match status" value="1"/>
</dbReference>
<dbReference type="GO" id="GO:0046872">
    <property type="term" value="F:metal ion binding"/>
    <property type="evidence" value="ECO:0007669"/>
    <property type="project" value="UniProtKB-KW"/>
</dbReference>
<dbReference type="NCBIfam" id="TIGR00685">
    <property type="entry name" value="T6PP"/>
    <property type="match status" value="1"/>
</dbReference>
<dbReference type="InterPro" id="IPR036412">
    <property type="entry name" value="HAD-like_sf"/>
</dbReference>
<organism evidence="3 4">
    <name type="scientific">Tectimicrobiota bacterium</name>
    <dbReference type="NCBI Taxonomy" id="2528274"/>
    <lineage>
        <taxon>Bacteria</taxon>
        <taxon>Pseudomonadati</taxon>
        <taxon>Nitrospinota/Tectimicrobiota group</taxon>
        <taxon>Candidatus Tectimicrobiota</taxon>
    </lineage>
</organism>
<dbReference type="Gene3D" id="3.30.70.1020">
    <property type="entry name" value="Trehalose-6-phosphate phosphatase related protein, domain 2"/>
    <property type="match status" value="1"/>
</dbReference>
<dbReference type="Gene3D" id="3.40.50.1000">
    <property type="entry name" value="HAD superfamily/HAD-like"/>
    <property type="match status" value="1"/>
</dbReference>
<gene>
    <name evidence="3" type="primary">otsB</name>
    <name evidence="3" type="ORF">HY730_03120</name>
</gene>
<comment type="pathway">
    <text evidence="2">Glycan biosynthesis; trehalose biosynthesis.</text>
</comment>
<accession>A0A933LPR8</accession>
<dbReference type="Pfam" id="PF02358">
    <property type="entry name" value="Trehalose_PPase"/>
    <property type="match status" value="1"/>
</dbReference>
<dbReference type="InterPro" id="IPR003337">
    <property type="entry name" value="Trehalose_PPase"/>
</dbReference>
<comment type="function">
    <text evidence="2">Removes the phosphate from trehalose 6-phosphate to produce free trehalose.</text>
</comment>
<keyword evidence="1 2" id="KW-0378">Hydrolase</keyword>
<dbReference type="PANTHER" id="PTHR43768">
    <property type="entry name" value="TREHALOSE 6-PHOSPHATE PHOSPHATASE"/>
    <property type="match status" value="1"/>
</dbReference>
<dbReference type="EC" id="3.1.3.12" evidence="2"/>
<evidence type="ECO:0000256" key="1">
    <source>
        <dbReference type="ARBA" id="ARBA00022801"/>
    </source>
</evidence>
<comment type="catalytic activity">
    <reaction evidence="2">
        <text>alpha,alpha-trehalose 6-phosphate + H2O = alpha,alpha-trehalose + phosphate</text>
        <dbReference type="Rhea" id="RHEA:23420"/>
        <dbReference type="ChEBI" id="CHEBI:15377"/>
        <dbReference type="ChEBI" id="CHEBI:16551"/>
        <dbReference type="ChEBI" id="CHEBI:43474"/>
        <dbReference type="ChEBI" id="CHEBI:58429"/>
        <dbReference type="EC" id="3.1.3.12"/>
    </reaction>
</comment>
<dbReference type="InterPro" id="IPR044651">
    <property type="entry name" value="OTSB-like"/>
</dbReference>
<dbReference type="GO" id="GO:0004805">
    <property type="term" value="F:trehalose-phosphatase activity"/>
    <property type="evidence" value="ECO:0007669"/>
    <property type="project" value="UniProtKB-EC"/>
</dbReference>
<dbReference type="SUPFAM" id="SSF56784">
    <property type="entry name" value="HAD-like"/>
    <property type="match status" value="1"/>
</dbReference>